<proteinExistence type="predicted"/>
<dbReference type="PANTHER" id="PTHR44591">
    <property type="entry name" value="STRESS RESPONSE REGULATOR PROTEIN 1"/>
    <property type="match status" value="1"/>
</dbReference>
<reference evidence="5" key="1">
    <citation type="submission" date="2020-03" db="EMBL/GenBank/DDBJ databases">
        <title>Complete genome sequence of sulfur-oxidizing bacterium skT11.</title>
        <authorList>
            <person name="Kanda M."/>
            <person name="Kojima H."/>
            <person name="Fukui M."/>
        </authorList>
    </citation>
    <scope>NUCLEOTIDE SEQUENCE [LARGE SCALE GENOMIC DNA]</scope>
    <source>
        <strain evidence="5">skT11</strain>
    </source>
</reference>
<evidence type="ECO:0000256" key="2">
    <source>
        <dbReference type="PROSITE-ProRule" id="PRU00169"/>
    </source>
</evidence>
<feature type="domain" description="Response regulatory" evidence="3">
    <location>
        <begin position="4"/>
        <end position="120"/>
    </location>
</feature>
<dbReference type="EMBL" id="AP022853">
    <property type="protein sequence ID" value="BCB27555.1"/>
    <property type="molecule type" value="Genomic_DNA"/>
</dbReference>
<dbReference type="AlphaFoldDB" id="A0A6F8VFL6"/>
<evidence type="ECO:0000313" key="4">
    <source>
        <dbReference type="EMBL" id="BCB27555.1"/>
    </source>
</evidence>
<dbReference type="PANTHER" id="PTHR44591:SF25">
    <property type="entry name" value="CHEMOTAXIS TWO-COMPONENT RESPONSE REGULATOR"/>
    <property type="match status" value="1"/>
</dbReference>
<dbReference type="KEGG" id="slac:SKTS_24410"/>
<keyword evidence="5" id="KW-1185">Reference proteome</keyword>
<evidence type="ECO:0000256" key="1">
    <source>
        <dbReference type="ARBA" id="ARBA00022553"/>
    </source>
</evidence>
<dbReference type="InterPro" id="IPR050595">
    <property type="entry name" value="Bact_response_regulator"/>
</dbReference>
<organism evidence="4 5">
    <name type="scientific">Sulfurimicrobium lacus</name>
    <dbReference type="NCBI Taxonomy" id="2715678"/>
    <lineage>
        <taxon>Bacteria</taxon>
        <taxon>Pseudomonadati</taxon>
        <taxon>Pseudomonadota</taxon>
        <taxon>Betaproteobacteria</taxon>
        <taxon>Nitrosomonadales</taxon>
        <taxon>Sulfuricellaceae</taxon>
        <taxon>Sulfurimicrobium</taxon>
    </lineage>
</organism>
<protein>
    <submittedName>
        <fullName evidence="4">Transcriptional regulator</fullName>
    </submittedName>
</protein>
<accession>A0A6F8VFL6</accession>
<dbReference type="CDD" id="cd17562">
    <property type="entry name" value="REC_CheY4-like"/>
    <property type="match status" value="1"/>
</dbReference>
<dbReference type="Proteomes" id="UP000502260">
    <property type="component" value="Chromosome"/>
</dbReference>
<evidence type="ECO:0000313" key="5">
    <source>
        <dbReference type="Proteomes" id="UP000502260"/>
    </source>
</evidence>
<dbReference type="GO" id="GO:0000160">
    <property type="term" value="P:phosphorelay signal transduction system"/>
    <property type="evidence" value="ECO:0007669"/>
    <property type="project" value="InterPro"/>
</dbReference>
<dbReference type="Gene3D" id="3.40.50.2300">
    <property type="match status" value="1"/>
</dbReference>
<dbReference type="InterPro" id="IPR001789">
    <property type="entry name" value="Sig_transdc_resp-reg_receiver"/>
</dbReference>
<dbReference type="RefSeq" id="WP_173065413.1">
    <property type="nucleotide sequence ID" value="NZ_AP022853.1"/>
</dbReference>
<feature type="modified residue" description="4-aspartylphosphate" evidence="2">
    <location>
        <position position="53"/>
    </location>
</feature>
<dbReference type="SMART" id="SM00448">
    <property type="entry name" value="REC"/>
    <property type="match status" value="1"/>
</dbReference>
<dbReference type="PROSITE" id="PS50110">
    <property type="entry name" value="RESPONSE_REGULATORY"/>
    <property type="match status" value="1"/>
</dbReference>
<dbReference type="Pfam" id="PF00072">
    <property type="entry name" value="Response_reg"/>
    <property type="match status" value="1"/>
</dbReference>
<sequence length="121" mass="13064">MAKTILAVDDSASIRQMVSFTLKSAGYEITEAVDGQDGLNKAKSKSFNLILTDQNMPNMDGLSLIKNLRAMPNYKTVPILMLTTESGDTMKMQGKAAGATGWLVKPFDPAKLVEVVKKVIG</sequence>
<evidence type="ECO:0000259" key="3">
    <source>
        <dbReference type="PROSITE" id="PS50110"/>
    </source>
</evidence>
<dbReference type="InterPro" id="IPR011006">
    <property type="entry name" value="CheY-like_superfamily"/>
</dbReference>
<gene>
    <name evidence="4" type="ORF">SKTS_24410</name>
</gene>
<dbReference type="SUPFAM" id="SSF52172">
    <property type="entry name" value="CheY-like"/>
    <property type="match status" value="1"/>
</dbReference>
<keyword evidence="1 2" id="KW-0597">Phosphoprotein</keyword>
<name>A0A6F8VFL6_9PROT</name>